<evidence type="ECO:0000256" key="12">
    <source>
        <dbReference type="ARBA" id="ARBA00034000"/>
    </source>
</evidence>
<proteinExistence type="inferred from homology"/>
<dbReference type="GO" id="GO:0009252">
    <property type="term" value="P:peptidoglycan biosynthetic process"/>
    <property type="evidence" value="ECO:0007669"/>
    <property type="project" value="UniProtKB-KW"/>
</dbReference>
<dbReference type="GO" id="GO:0071555">
    <property type="term" value="P:cell wall organization"/>
    <property type="evidence" value="ECO:0007669"/>
    <property type="project" value="UniProtKB-KW"/>
</dbReference>
<keyword evidence="15" id="KW-0812">Transmembrane</keyword>
<comment type="catalytic activity">
    <reaction evidence="12">
        <text>Preferential cleavage: (Ac)2-L-Lys-D-Ala-|-D-Ala. Also transpeptidation of peptidyl-alanyl moieties that are N-acyl substituents of D-alanine.</text>
        <dbReference type="EC" id="3.4.16.4"/>
    </reaction>
</comment>
<evidence type="ECO:0000256" key="6">
    <source>
        <dbReference type="ARBA" id="ARBA00022679"/>
    </source>
</evidence>
<dbReference type="InterPro" id="IPR001460">
    <property type="entry name" value="PCN-bd_Tpept"/>
</dbReference>
<protein>
    <submittedName>
        <fullName evidence="18">Penicillin-binding protein 1A</fullName>
    </submittedName>
</protein>
<evidence type="ECO:0000256" key="3">
    <source>
        <dbReference type="ARBA" id="ARBA00022645"/>
    </source>
</evidence>
<evidence type="ECO:0000256" key="1">
    <source>
        <dbReference type="ARBA" id="ARBA00007090"/>
    </source>
</evidence>
<keyword evidence="4" id="KW-0645">Protease</keyword>
<dbReference type="InterPro" id="IPR036950">
    <property type="entry name" value="PBP_transglycosylase"/>
</dbReference>
<dbReference type="InterPro" id="IPR001264">
    <property type="entry name" value="Glyco_trans_51"/>
</dbReference>
<dbReference type="SUPFAM" id="SSF56601">
    <property type="entry name" value="beta-lactamase/transpeptidase-like"/>
    <property type="match status" value="1"/>
</dbReference>
<keyword evidence="15" id="KW-1133">Transmembrane helix</keyword>
<evidence type="ECO:0000256" key="13">
    <source>
        <dbReference type="ARBA" id="ARBA00049902"/>
    </source>
</evidence>
<keyword evidence="5" id="KW-0328">Glycosyltransferase</keyword>
<keyword evidence="11" id="KW-0961">Cell wall biogenesis/degradation</keyword>
<evidence type="ECO:0000256" key="4">
    <source>
        <dbReference type="ARBA" id="ARBA00022670"/>
    </source>
</evidence>
<comment type="caution">
    <text evidence="18">The sequence shown here is derived from an EMBL/GenBank/DDBJ whole genome shotgun (WGS) entry which is preliminary data.</text>
</comment>
<feature type="region of interest" description="Disordered" evidence="14">
    <location>
        <begin position="975"/>
        <end position="997"/>
    </location>
</feature>
<feature type="domain" description="Penicillin-binding protein transpeptidase" evidence="16">
    <location>
        <begin position="552"/>
        <end position="845"/>
    </location>
</feature>
<evidence type="ECO:0000256" key="11">
    <source>
        <dbReference type="ARBA" id="ARBA00023316"/>
    </source>
</evidence>
<dbReference type="GO" id="GO:0008658">
    <property type="term" value="F:penicillin binding"/>
    <property type="evidence" value="ECO:0007669"/>
    <property type="project" value="InterPro"/>
</dbReference>
<dbReference type="InterPro" id="IPR012338">
    <property type="entry name" value="Beta-lactam/transpept-like"/>
</dbReference>
<keyword evidence="9" id="KW-0573">Peptidoglycan synthesis</keyword>
<keyword evidence="7" id="KW-0378">Hydrolase</keyword>
<keyword evidence="10" id="KW-0511">Multifunctional enzyme</keyword>
<organism evidence="18 19">
    <name type="scientific">Sedimentibacter saalensis</name>
    <dbReference type="NCBI Taxonomy" id="130788"/>
    <lineage>
        <taxon>Bacteria</taxon>
        <taxon>Bacillati</taxon>
        <taxon>Bacillota</taxon>
        <taxon>Tissierellia</taxon>
        <taxon>Sedimentibacter</taxon>
    </lineage>
</organism>
<dbReference type="PANTHER" id="PTHR32282:SF33">
    <property type="entry name" value="PEPTIDOGLYCAN GLYCOSYLTRANSFERASE"/>
    <property type="match status" value="1"/>
</dbReference>
<dbReference type="GO" id="GO:0009002">
    <property type="term" value="F:serine-type D-Ala-D-Ala carboxypeptidase activity"/>
    <property type="evidence" value="ECO:0007669"/>
    <property type="project" value="UniProtKB-EC"/>
</dbReference>
<evidence type="ECO:0000256" key="8">
    <source>
        <dbReference type="ARBA" id="ARBA00022960"/>
    </source>
</evidence>
<gene>
    <name evidence="18" type="ORF">LY60_03486</name>
</gene>
<evidence type="ECO:0000256" key="9">
    <source>
        <dbReference type="ARBA" id="ARBA00022984"/>
    </source>
</evidence>
<keyword evidence="6" id="KW-0808">Transferase</keyword>
<dbReference type="SUPFAM" id="SSF53955">
    <property type="entry name" value="Lysozyme-like"/>
    <property type="match status" value="1"/>
</dbReference>
<accession>A0A562J1L8</accession>
<sequence length="997" mass="112091">MENDTLEIIESQDTNNSNNKEKKKKNKVLRAIFMIFLIMLLTATAAGGFIFGIVLGIVKTAPEIDPTNILSTLSESSVITDENGNIIEKIHDPNENREIIPLDDIPKNLRNSFLAIEDHRFEQHFGIDIQRIASSLVHNFQVGDPTAQGASTITQQLVKNLYLTNEKSLERKIKEIYLALKIERILSKNQILENYLNTIPLGQSSYGVQTAARTYFSKDAKDLTLAECAMLAGAAKSTVIYAPFSRYNMYDLENIPEEDIVGYVTIGSVQYACVFNQDSRDRQLLILDRMLELGYINEAEYNTAVNEDMRSALNPGQTKIAQISTLPMDYVKEKVIEDLMEYKSMSYKEAETYVYRGGLTITTTIDVNIQKSLEESYKNFSYYFLGSEPSGETPVGEEWRYFKWVNGEAVGCLDSQKNVLNEYGQTIFYKKENIMDEENNIYLNPDEYSYDQSGFLVISSKKFDIFSSTIDIVDCYTINEEYNFVSHILGSLNIGDNLQILEQKGTKGKFLITKDFLDKNKNIFNVGDDNVLRISKDFFYYQDNGIVQPQSAAVIMDYRTGKIKAMFGGRNIEGSRTFNRAADAARQPGSTIKPLSVYLPALNMGYSASYILEDLPRTNEAGERWPKNWFEHRSVKYWGKLTLRKSIEQSVNTNAVNMLEKIGTQAAIESLTNFGFIDTENPNSDTFISPEEDAAFNDVNLASLGLGGLTKGFSPLSMTAAYGAIANDGVYVEPIAYTKITDSKGNIILENIPKTRVVSSPEAASLMKDILRTTVTNGLSYKAKLPAEMGIEAAGKTGTTQASGDFWYVGFTPYYIGGVWVGNDNVQMKLTGDSGANANLWREIMIPVHEGLEPAKFELNKNLIPVQVCKQSGLLPTEYCSQDPRGSQVITDYFVPGTVPSKYCETHVKAEICTNSNMLKSQYCPGNLIEQRIFVTRNKTYDHSFSVQDDAYQLPQSVCTSHTQWHYDQWLNQQNEPVENNDEEIPAEGEVEEEQEN</sequence>
<dbReference type="Pfam" id="PF00912">
    <property type="entry name" value="Transgly"/>
    <property type="match status" value="1"/>
</dbReference>
<evidence type="ECO:0000259" key="16">
    <source>
        <dbReference type="Pfam" id="PF00905"/>
    </source>
</evidence>
<evidence type="ECO:0000256" key="14">
    <source>
        <dbReference type="SAM" id="MobiDB-lite"/>
    </source>
</evidence>
<dbReference type="InterPro" id="IPR023346">
    <property type="entry name" value="Lysozyme-like_dom_sf"/>
</dbReference>
<evidence type="ECO:0000313" key="18">
    <source>
        <dbReference type="EMBL" id="TWH77010.1"/>
    </source>
</evidence>
<evidence type="ECO:0000256" key="10">
    <source>
        <dbReference type="ARBA" id="ARBA00023268"/>
    </source>
</evidence>
<dbReference type="InterPro" id="IPR050396">
    <property type="entry name" value="Glycosyltr_51/Transpeptidase"/>
</dbReference>
<comment type="similarity">
    <text evidence="1">In the C-terminal section; belongs to the transpeptidase family.</text>
</comment>
<keyword evidence="3" id="KW-0121">Carboxypeptidase</keyword>
<comment type="catalytic activity">
    <reaction evidence="13">
        <text>[GlcNAc-(1-&gt;4)-Mur2Ac(oyl-L-Ala-gamma-D-Glu-L-Lys-D-Ala-D-Ala)](n)-di-trans,octa-cis-undecaprenyl diphosphate + beta-D-GlcNAc-(1-&gt;4)-Mur2Ac(oyl-L-Ala-gamma-D-Glu-L-Lys-D-Ala-D-Ala)-di-trans,octa-cis-undecaprenyl diphosphate = [GlcNAc-(1-&gt;4)-Mur2Ac(oyl-L-Ala-gamma-D-Glu-L-Lys-D-Ala-D-Ala)](n+1)-di-trans,octa-cis-undecaprenyl diphosphate + di-trans,octa-cis-undecaprenyl diphosphate + H(+)</text>
        <dbReference type="Rhea" id="RHEA:23708"/>
        <dbReference type="Rhea" id="RHEA-COMP:9602"/>
        <dbReference type="Rhea" id="RHEA-COMP:9603"/>
        <dbReference type="ChEBI" id="CHEBI:15378"/>
        <dbReference type="ChEBI" id="CHEBI:58405"/>
        <dbReference type="ChEBI" id="CHEBI:60033"/>
        <dbReference type="ChEBI" id="CHEBI:78435"/>
        <dbReference type="EC" id="2.4.99.28"/>
    </reaction>
</comment>
<evidence type="ECO:0000256" key="5">
    <source>
        <dbReference type="ARBA" id="ARBA00022676"/>
    </source>
</evidence>
<feature type="region of interest" description="Disordered" evidence="14">
    <location>
        <begin position="1"/>
        <end position="21"/>
    </location>
</feature>
<dbReference type="AlphaFoldDB" id="A0A562J1L8"/>
<evidence type="ECO:0000256" key="15">
    <source>
        <dbReference type="SAM" id="Phobius"/>
    </source>
</evidence>
<dbReference type="EMBL" id="VLKH01000014">
    <property type="protein sequence ID" value="TWH77010.1"/>
    <property type="molecule type" value="Genomic_DNA"/>
</dbReference>
<dbReference type="FunFam" id="1.10.3810.10:FF:000001">
    <property type="entry name" value="Penicillin-binding protein 1A"/>
    <property type="match status" value="1"/>
</dbReference>
<feature type="domain" description="Glycosyl transferase family 51" evidence="17">
    <location>
        <begin position="84"/>
        <end position="247"/>
    </location>
</feature>
<dbReference type="GO" id="GO:0008360">
    <property type="term" value="P:regulation of cell shape"/>
    <property type="evidence" value="ECO:0007669"/>
    <property type="project" value="UniProtKB-KW"/>
</dbReference>
<reference evidence="18 19" key="1">
    <citation type="submission" date="2019-07" db="EMBL/GenBank/DDBJ databases">
        <title>Genomic Encyclopedia of Type Strains, Phase I: the one thousand microbial genomes (KMG-I) project.</title>
        <authorList>
            <person name="Kyrpides N."/>
        </authorList>
    </citation>
    <scope>NUCLEOTIDE SEQUENCE [LARGE SCALE GENOMIC DNA]</scope>
    <source>
        <strain evidence="18 19">DSM 13558</strain>
    </source>
</reference>
<dbReference type="Gene3D" id="1.10.3810.10">
    <property type="entry name" value="Biosynthetic peptidoglycan transglycosylase-like"/>
    <property type="match status" value="1"/>
</dbReference>
<dbReference type="PANTHER" id="PTHR32282">
    <property type="entry name" value="BINDING PROTEIN TRANSPEPTIDASE, PUTATIVE-RELATED"/>
    <property type="match status" value="1"/>
</dbReference>
<name>A0A562J1L8_9FIRM</name>
<dbReference type="RefSeq" id="WP_212633504.1">
    <property type="nucleotide sequence ID" value="NZ_VLKH01000014.1"/>
</dbReference>
<evidence type="ECO:0000256" key="7">
    <source>
        <dbReference type="ARBA" id="ARBA00022801"/>
    </source>
</evidence>
<feature type="compositionally biased region" description="Acidic residues" evidence="14">
    <location>
        <begin position="979"/>
        <end position="997"/>
    </location>
</feature>
<evidence type="ECO:0000313" key="19">
    <source>
        <dbReference type="Proteomes" id="UP000315343"/>
    </source>
</evidence>
<evidence type="ECO:0000259" key="17">
    <source>
        <dbReference type="Pfam" id="PF00912"/>
    </source>
</evidence>
<feature type="transmembrane region" description="Helical" evidence="15">
    <location>
        <begin position="31"/>
        <end position="58"/>
    </location>
</feature>
<dbReference type="Proteomes" id="UP000315343">
    <property type="component" value="Unassembled WGS sequence"/>
</dbReference>
<dbReference type="Pfam" id="PF00905">
    <property type="entry name" value="Transpeptidase"/>
    <property type="match status" value="1"/>
</dbReference>
<keyword evidence="15" id="KW-0472">Membrane</keyword>
<evidence type="ECO:0000256" key="2">
    <source>
        <dbReference type="ARBA" id="ARBA00007739"/>
    </source>
</evidence>
<keyword evidence="19" id="KW-1185">Reference proteome</keyword>
<dbReference type="GO" id="GO:0008955">
    <property type="term" value="F:peptidoglycan glycosyltransferase activity"/>
    <property type="evidence" value="ECO:0007669"/>
    <property type="project" value="UniProtKB-EC"/>
</dbReference>
<comment type="similarity">
    <text evidence="2">In the N-terminal section; belongs to the glycosyltransferase 51 family.</text>
</comment>
<keyword evidence="8" id="KW-0133">Cell shape</keyword>
<dbReference type="Gene3D" id="3.40.710.10">
    <property type="entry name" value="DD-peptidase/beta-lactamase superfamily"/>
    <property type="match status" value="1"/>
</dbReference>
<dbReference type="GO" id="GO:0006508">
    <property type="term" value="P:proteolysis"/>
    <property type="evidence" value="ECO:0007669"/>
    <property type="project" value="UniProtKB-KW"/>
</dbReference>